<accession>A0A7G1Q9J3</accession>
<feature type="transmembrane region" description="Helical" evidence="8">
    <location>
        <begin position="64"/>
        <end position="89"/>
    </location>
</feature>
<dbReference type="KEGG" id="ntg:NSCAC_0784"/>
<comment type="similarity">
    <text evidence="2">Belongs to the autoinducer-2 exporter (AI-2E) (TC 2.A.86) family.</text>
</comment>
<keyword evidence="10" id="KW-1185">Reference proteome</keyword>
<feature type="transmembrane region" description="Helical" evidence="8">
    <location>
        <begin position="240"/>
        <end position="268"/>
    </location>
</feature>
<protein>
    <submittedName>
        <fullName evidence="9">Putative permease</fullName>
    </submittedName>
</protein>
<proteinExistence type="inferred from homology"/>
<dbReference type="GO" id="GO:0005886">
    <property type="term" value="C:plasma membrane"/>
    <property type="evidence" value="ECO:0007669"/>
    <property type="project" value="UniProtKB-SubCell"/>
</dbReference>
<feature type="transmembrane region" description="Helical" evidence="8">
    <location>
        <begin position="20"/>
        <end position="52"/>
    </location>
</feature>
<dbReference type="AlphaFoldDB" id="A0A7G1Q9J3"/>
<evidence type="ECO:0000313" key="9">
    <source>
        <dbReference type="EMBL" id="CAB1275673.1"/>
    </source>
</evidence>
<reference evidence="9 10" key="1">
    <citation type="submission" date="2020-03" db="EMBL/GenBank/DDBJ databases">
        <authorList>
            <person name="Picone N."/>
        </authorList>
    </citation>
    <scope>NUCLEOTIDE SEQUENCE [LARGE SCALE GENOMIC DNA]</scope>
    <source>
        <strain evidence="9">NSCAC1</strain>
    </source>
</reference>
<organism evidence="9 10">
    <name type="scientific">Candidatus Nitrosacidococcus tergens</name>
    <dbReference type="NCBI Taxonomy" id="553981"/>
    <lineage>
        <taxon>Bacteria</taxon>
        <taxon>Pseudomonadati</taxon>
        <taxon>Pseudomonadota</taxon>
        <taxon>Gammaproteobacteria</taxon>
        <taxon>Chromatiales</taxon>
        <taxon>Chromatiaceae</taxon>
        <taxon>Candidatus Nitrosacidococcus</taxon>
    </lineage>
</organism>
<dbReference type="InterPro" id="IPR002549">
    <property type="entry name" value="AI-2E-like"/>
</dbReference>
<evidence type="ECO:0000256" key="5">
    <source>
        <dbReference type="ARBA" id="ARBA00022692"/>
    </source>
</evidence>
<name>A0A7G1Q9J3_9GAMM</name>
<evidence type="ECO:0000256" key="4">
    <source>
        <dbReference type="ARBA" id="ARBA00022475"/>
    </source>
</evidence>
<feature type="transmembrane region" description="Helical" evidence="8">
    <location>
        <begin position="151"/>
        <end position="177"/>
    </location>
</feature>
<sequence>MMRLMRNWFQRHFSDPQVVGLVILLIIGFATIVFMGNMLTPVFAGVVIAYLLEGSVKHMERFRIPRWIAVSLVFSVFLAVLFSVIFGLLPLLSQQLTQLVKQLPSMIIRGQNQLLGLSDSYPYLFSEEQVKDLIRVIRSEMAQLGQKMLSFSLASVASLAAVALYLIIVPILVFFFLKDKNLIIHWFTKFLPLKRQLATQVWQDVDIQISNYIRGKFLEFLIVWVVVFITFYLMELQFSVLLSFLVGISVIIPYVGALIVTFPVAFVAYAQWGFGSEFTYLFTIYALIHALDGNVLVPLLFSEVVNLHPVAIIIAILVFGSFWGFWGVFFAIPLATLVQTLLKLWPAAR</sequence>
<feature type="transmembrane region" description="Helical" evidence="8">
    <location>
        <begin position="280"/>
        <end position="301"/>
    </location>
</feature>
<dbReference type="EMBL" id="LR778175">
    <property type="protein sequence ID" value="CAB1275673.1"/>
    <property type="molecule type" value="Genomic_DNA"/>
</dbReference>
<keyword evidence="7 8" id="KW-0472">Membrane</keyword>
<keyword evidence="3" id="KW-0813">Transport</keyword>
<evidence type="ECO:0000256" key="6">
    <source>
        <dbReference type="ARBA" id="ARBA00022989"/>
    </source>
</evidence>
<gene>
    <name evidence="9" type="primary">perM</name>
    <name evidence="9" type="ORF">NSCAC_0784</name>
</gene>
<evidence type="ECO:0000256" key="2">
    <source>
        <dbReference type="ARBA" id="ARBA00009773"/>
    </source>
</evidence>
<comment type="subcellular location">
    <subcellularLocation>
        <location evidence="1">Cell membrane</location>
        <topology evidence="1">Multi-pass membrane protein</topology>
    </subcellularLocation>
</comment>
<evidence type="ECO:0000313" key="10">
    <source>
        <dbReference type="Proteomes" id="UP000516072"/>
    </source>
</evidence>
<dbReference type="PANTHER" id="PTHR21716:SF53">
    <property type="entry name" value="PERMEASE PERM-RELATED"/>
    <property type="match status" value="1"/>
</dbReference>
<evidence type="ECO:0000256" key="7">
    <source>
        <dbReference type="ARBA" id="ARBA00023136"/>
    </source>
</evidence>
<dbReference type="PANTHER" id="PTHR21716">
    <property type="entry name" value="TRANSMEMBRANE PROTEIN"/>
    <property type="match status" value="1"/>
</dbReference>
<keyword evidence="6 8" id="KW-1133">Transmembrane helix</keyword>
<feature type="transmembrane region" description="Helical" evidence="8">
    <location>
        <begin position="217"/>
        <end position="234"/>
    </location>
</feature>
<feature type="transmembrane region" description="Helical" evidence="8">
    <location>
        <begin position="307"/>
        <end position="335"/>
    </location>
</feature>
<evidence type="ECO:0000256" key="1">
    <source>
        <dbReference type="ARBA" id="ARBA00004651"/>
    </source>
</evidence>
<dbReference type="Proteomes" id="UP000516072">
    <property type="component" value="Chromosome"/>
</dbReference>
<dbReference type="GO" id="GO:0055085">
    <property type="term" value="P:transmembrane transport"/>
    <property type="evidence" value="ECO:0007669"/>
    <property type="project" value="TreeGrafter"/>
</dbReference>
<dbReference type="Pfam" id="PF01594">
    <property type="entry name" value="AI-2E_transport"/>
    <property type="match status" value="1"/>
</dbReference>
<evidence type="ECO:0000256" key="8">
    <source>
        <dbReference type="SAM" id="Phobius"/>
    </source>
</evidence>
<keyword evidence="5 8" id="KW-0812">Transmembrane</keyword>
<evidence type="ECO:0000256" key="3">
    <source>
        <dbReference type="ARBA" id="ARBA00022448"/>
    </source>
</evidence>
<keyword evidence="4" id="KW-1003">Cell membrane</keyword>